<name>A0A1F6DF07_9BACT</name>
<dbReference type="Proteomes" id="UP000178794">
    <property type="component" value="Unassembled WGS sequence"/>
</dbReference>
<sequence length="199" mass="22492">MYRYTLQSGIRLSTHQLIDAVVEAADFPHCYLDLDTGVLITVNSSEMLAIWKRSVGALAMKRYLKLAPFTPKEQDELSREFITTVIALIAPKKVDLAQQAAQEGGWEAVEALLETFMPELLEGWYDHLDMHGGVRVHELLMNQDYAAIESELRGCGDCAACKLEQGGDVLNEEKLTELETEEIMQHVARQLDLRRQNNE</sequence>
<accession>A0A1F6DF07</accession>
<evidence type="ECO:0000313" key="2">
    <source>
        <dbReference type="Proteomes" id="UP000178794"/>
    </source>
</evidence>
<organism evidence="1 2">
    <name type="scientific">Candidatus Kaiserbacteria bacterium RIFCSPHIGHO2_02_FULL_50_50</name>
    <dbReference type="NCBI Taxonomy" id="1798492"/>
    <lineage>
        <taxon>Bacteria</taxon>
        <taxon>Candidatus Kaiseribacteriota</taxon>
    </lineage>
</organism>
<evidence type="ECO:0000313" key="1">
    <source>
        <dbReference type="EMBL" id="OGG59907.1"/>
    </source>
</evidence>
<protein>
    <submittedName>
        <fullName evidence="1">Uncharacterized protein</fullName>
    </submittedName>
</protein>
<reference evidence="1 2" key="1">
    <citation type="journal article" date="2016" name="Nat. Commun.">
        <title>Thousands of microbial genomes shed light on interconnected biogeochemical processes in an aquifer system.</title>
        <authorList>
            <person name="Anantharaman K."/>
            <person name="Brown C.T."/>
            <person name="Hug L.A."/>
            <person name="Sharon I."/>
            <person name="Castelle C.J."/>
            <person name="Probst A.J."/>
            <person name="Thomas B.C."/>
            <person name="Singh A."/>
            <person name="Wilkins M.J."/>
            <person name="Karaoz U."/>
            <person name="Brodie E.L."/>
            <person name="Williams K.H."/>
            <person name="Hubbard S.S."/>
            <person name="Banfield J.F."/>
        </authorList>
    </citation>
    <scope>NUCLEOTIDE SEQUENCE [LARGE SCALE GENOMIC DNA]</scope>
</reference>
<gene>
    <name evidence="1" type="ORF">A3C89_03120</name>
</gene>
<comment type="caution">
    <text evidence="1">The sequence shown here is derived from an EMBL/GenBank/DDBJ whole genome shotgun (WGS) entry which is preliminary data.</text>
</comment>
<dbReference type="AlphaFoldDB" id="A0A1F6DF07"/>
<dbReference type="EMBL" id="MFLF01000012">
    <property type="protein sequence ID" value="OGG59907.1"/>
    <property type="molecule type" value="Genomic_DNA"/>
</dbReference>
<proteinExistence type="predicted"/>